<feature type="non-terminal residue" evidence="6">
    <location>
        <position position="147"/>
    </location>
</feature>
<gene>
    <name evidence="6" type="ORF">PLOB_00017143</name>
</gene>
<proteinExistence type="inferred from homology"/>
<dbReference type="PANTHER" id="PTHR23354:SF62">
    <property type="entry name" value="MUSTARD, ISOFORM V"/>
    <property type="match status" value="1"/>
</dbReference>
<reference evidence="6 7" key="1">
    <citation type="submission" date="2022-05" db="EMBL/GenBank/DDBJ databases">
        <authorList>
            <consortium name="Genoscope - CEA"/>
            <person name="William W."/>
        </authorList>
    </citation>
    <scope>NUCLEOTIDE SEQUENCE [LARGE SCALE GENOMIC DNA]</scope>
</reference>
<feature type="domain" description="TLDc" evidence="5">
    <location>
        <begin position="1"/>
        <end position="147"/>
    </location>
</feature>
<comment type="subcellular location">
    <subcellularLocation>
        <location evidence="1">Mitochondrion</location>
    </subcellularLocation>
</comment>
<name>A0ABN8R9Z5_9CNID</name>
<sequence length="147" mass="16814">LSRHVPSSTWILVYGTNQHGMSLNMLYHRLRDVKTSVLLVVKAQEGFVFGFFSPISPRMDASFCRFGKSYFFTCRPQFKIYPCRERNSYYMTGDANGLAFGSSEGKFGLWLDSDLYHGRSTACETYDSEMLSATEDFVCLGVEVWTF</sequence>
<dbReference type="Proteomes" id="UP001159405">
    <property type="component" value="Unassembled WGS sequence"/>
</dbReference>
<dbReference type="InterPro" id="IPR006571">
    <property type="entry name" value="TLDc_dom"/>
</dbReference>
<evidence type="ECO:0000256" key="2">
    <source>
        <dbReference type="ARBA" id="ARBA00009540"/>
    </source>
</evidence>
<organism evidence="6 7">
    <name type="scientific">Porites lobata</name>
    <dbReference type="NCBI Taxonomy" id="104759"/>
    <lineage>
        <taxon>Eukaryota</taxon>
        <taxon>Metazoa</taxon>
        <taxon>Cnidaria</taxon>
        <taxon>Anthozoa</taxon>
        <taxon>Hexacorallia</taxon>
        <taxon>Scleractinia</taxon>
        <taxon>Fungiina</taxon>
        <taxon>Poritidae</taxon>
        <taxon>Porites</taxon>
    </lineage>
</organism>
<feature type="non-terminal residue" evidence="6">
    <location>
        <position position="1"/>
    </location>
</feature>
<evidence type="ECO:0000256" key="3">
    <source>
        <dbReference type="ARBA" id="ARBA00023128"/>
    </source>
</evidence>
<evidence type="ECO:0000256" key="4">
    <source>
        <dbReference type="ARBA" id="ARBA00040604"/>
    </source>
</evidence>
<evidence type="ECO:0000313" key="7">
    <source>
        <dbReference type="Proteomes" id="UP001159405"/>
    </source>
</evidence>
<accession>A0ABN8R9Z5</accession>
<dbReference type="PANTHER" id="PTHR23354">
    <property type="entry name" value="NUCLEOLAR PROTEIN 7/ESTROGEN RECEPTOR COACTIVATOR-RELATED"/>
    <property type="match status" value="1"/>
</dbReference>
<dbReference type="SMART" id="SM00584">
    <property type="entry name" value="TLDc"/>
    <property type="match status" value="1"/>
</dbReference>
<evidence type="ECO:0000313" key="6">
    <source>
        <dbReference type="EMBL" id="CAH3175648.1"/>
    </source>
</evidence>
<keyword evidence="7" id="KW-1185">Reference proteome</keyword>
<evidence type="ECO:0000256" key="1">
    <source>
        <dbReference type="ARBA" id="ARBA00004173"/>
    </source>
</evidence>
<dbReference type="Pfam" id="PF07534">
    <property type="entry name" value="TLD"/>
    <property type="match status" value="1"/>
</dbReference>
<comment type="caution">
    <text evidence="6">The sequence shown here is derived from an EMBL/GenBank/DDBJ whole genome shotgun (WGS) entry which is preliminary data.</text>
</comment>
<comment type="similarity">
    <text evidence="2">Belongs to the OXR1 family.</text>
</comment>
<protein>
    <recommendedName>
        <fullName evidence="4">Oxidation resistance protein 1</fullName>
    </recommendedName>
</protein>
<evidence type="ECO:0000259" key="5">
    <source>
        <dbReference type="PROSITE" id="PS51886"/>
    </source>
</evidence>
<keyword evidence="3" id="KW-0496">Mitochondrion</keyword>
<dbReference type="EMBL" id="CALNXK010000203">
    <property type="protein sequence ID" value="CAH3175648.1"/>
    <property type="molecule type" value="Genomic_DNA"/>
</dbReference>
<dbReference type="PROSITE" id="PS51886">
    <property type="entry name" value="TLDC"/>
    <property type="match status" value="1"/>
</dbReference>